<accession>A0ABU4JQZ6</accession>
<comment type="similarity">
    <text evidence="14">Belongs to the AAA ATPase family.</text>
</comment>
<keyword evidence="4 13" id="KW-0812">Transmembrane</keyword>
<evidence type="ECO:0000256" key="2">
    <source>
        <dbReference type="ARBA" id="ARBA00010044"/>
    </source>
</evidence>
<dbReference type="Proteomes" id="UP001281656">
    <property type="component" value="Unassembled WGS sequence"/>
</dbReference>
<dbReference type="CDD" id="cd19501">
    <property type="entry name" value="RecA-like_FtsH"/>
    <property type="match status" value="1"/>
</dbReference>
<dbReference type="InterPro" id="IPR037219">
    <property type="entry name" value="Peptidase_M41-like"/>
</dbReference>
<evidence type="ECO:0000256" key="8">
    <source>
        <dbReference type="ARBA" id="ARBA00022833"/>
    </source>
</evidence>
<evidence type="ECO:0000256" key="7">
    <source>
        <dbReference type="ARBA" id="ARBA00022801"/>
    </source>
</evidence>
<dbReference type="Gene3D" id="3.40.50.300">
    <property type="entry name" value="P-loop containing nucleotide triphosphate hydrolases"/>
    <property type="match status" value="1"/>
</dbReference>
<comment type="cofactor">
    <cofactor evidence="13">
        <name>Zn(2+)</name>
        <dbReference type="ChEBI" id="CHEBI:29105"/>
    </cofactor>
    <text evidence="13">Binds 1 zinc ion per subunit.</text>
</comment>
<evidence type="ECO:0000256" key="14">
    <source>
        <dbReference type="RuleBase" id="RU003651"/>
    </source>
</evidence>
<dbReference type="Gene3D" id="1.20.58.760">
    <property type="entry name" value="Peptidase M41"/>
    <property type="match status" value="1"/>
</dbReference>
<sequence>MKFNKLGTYFLYAIILLPIVISPFVFLRNPSVSAEDIFTQFQSSLGLNLGKADMNTEKFKGLVEKGRIKKVYYNRTDTVLDAEEVTGRRITFENPRDMQFMVYLLQHKVEIEKSASLLSVAVTLIMFTLIILIIIKVSAINEKKKAYTASTKAKLPEEFNQSPSSNVRFSDVAGNEEAKENMMDIIQFLKDPEKFKKFGVKIPKGIILYGPPGTGKTLLAKALAGETGASFISTSGANFVEKYVGVGASRIRALFNGAREKAPAIIFIDEIDAVGGKRGIEGTSEDFKTLNQLLVEMDGFKSDENIIVVAATNRLDILDDALLRVGRFDRHVMVDLPDLNARYEILKVHGKNKPLSKEVDLFQVAKQTVYMSGADLAGVMNEAAIYAIKENCNEINLKHIDRGINKIIAGDEKKDRSNITQLEKKITAYHEAGHALIAKMLNNESVPKVSIIPTTKGAAGYTIINPEERMFQTKEELLNKISGLLGGRAAEEIIFGKDSVTGGASNDLQRATRMALTLITKYGMSDKLGLVSFDDREITLQNEIILNETKEILDSIYKDTLNYILVNRKKLELVAKELLNSEVIQEKELEILLSKCV</sequence>
<dbReference type="Gene3D" id="1.10.8.60">
    <property type="match status" value="1"/>
</dbReference>
<dbReference type="Pfam" id="PF01434">
    <property type="entry name" value="Peptidase_M41"/>
    <property type="match status" value="1"/>
</dbReference>
<comment type="subunit">
    <text evidence="13">Homohexamer.</text>
</comment>
<organism evidence="16 17">
    <name type="scientific">Clostridium tanneri</name>
    <dbReference type="NCBI Taxonomy" id="3037988"/>
    <lineage>
        <taxon>Bacteria</taxon>
        <taxon>Bacillati</taxon>
        <taxon>Bacillota</taxon>
        <taxon>Clostridia</taxon>
        <taxon>Eubacteriales</taxon>
        <taxon>Clostridiaceae</taxon>
        <taxon>Clostridium</taxon>
    </lineage>
</organism>
<dbReference type="Pfam" id="PF00004">
    <property type="entry name" value="AAA"/>
    <property type="match status" value="1"/>
</dbReference>
<dbReference type="PANTHER" id="PTHR23076:SF113">
    <property type="entry name" value="ATP-DEPENDENT ZINC METALLOPROTEASE FTSH 1, CHLOROPLASTIC-RELATED"/>
    <property type="match status" value="1"/>
</dbReference>
<feature type="active site" evidence="13">
    <location>
        <position position="431"/>
    </location>
</feature>
<dbReference type="Pfam" id="PF17862">
    <property type="entry name" value="AAA_lid_3"/>
    <property type="match status" value="1"/>
</dbReference>
<keyword evidence="11 13" id="KW-0482">Metalloprotease</keyword>
<dbReference type="InterPro" id="IPR005936">
    <property type="entry name" value="FtsH"/>
</dbReference>
<comment type="function">
    <text evidence="13">Acts as a processive, ATP-dependent zinc metallopeptidase for both cytoplasmic and membrane proteins. Plays a role in the quality control of integral membrane proteins.</text>
</comment>
<evidence type="ECO:0000259" key="15">
    <source>
        <dbReference type="SMART" id="SM00382"/>
    </source>
</evidence>
<dbReference type="HAMAP" id="MF_01458">
    <property type="entry name" value="FtsH"/>
    <property type="match status" value="1"/>
</dbReference>
<keyword evidence="7 13" id="KW-0378">Hydrolase</keyword>
<dbReference type="EMBL" id="JARUJP010000004">
    <property type="protein sequence ID" value="MDW8800521.1"/>
    <property type="molecule type" value="Genomic_DNA"/>
</dbReference>
<evidence type="ECO:0000256" key="13">
    <source>
        <dbReference type="HAMAP-Rule" id="MF_01458"/>
    </source>
</evidence>
<evidence type="ECO:0000256" key="4">
    <source>
        <dbReference type="ARBA" id="ARBA00022692"/>
    </source>
</evidence>
<dbReference type="InterPro" id="IPR003959">
    <property type="entry name" value="ATPase_AAA_core"/>
</dbReference>
<dbReference type="SUPFAM" id="SSF52540">
    <property type="entry name" value="P-loop containing nucleoside triphosphate hydrolases"/>
    <property type="match status" value="1"/>
</dbReference>
<proteinExistence type="inferred from homology"/>
<keyword evidence="17" id="KW-1185">Reference proteome</keyword>
<keyword evidence="12 13" id="KW-0472">Membrane</keyword>
<evidence type="ECO:0000256" key="5">
    <source>
        <dbReference type="ARBA" id="ARBA00022723"/>
    </source>
</evidence>
<protein>
    <recommendedName>
        <fullName evidence="13">ATP-dependent zinc metalloprotease FtsH</fullName>
        <ecNumber evidence="13">3.4.24.-</ecNumber>
    </recommendedName>
</protein>
<feature type="transmembrane region" description="Helical" evidence="13">
    <location>
        <begin position="115"/>
        <end position="135"/>
    </location>
</feature>
<feature type="binding site" evidence="13">
    <location>
        <begin position="210"/>
        <end position="217"/>
    </location>
    <ligand>
        <name>ATP</name>
        <dbReference type="ChEBI" id="CHEBI:30616"/>
    </ligand>
</feature>
<keyword evidence="5 13" id="KW-0479">Metal-binding</keyword>
<comment type="caution">
    <text evidence="16">The sequence shown here is derived from an EMBL/GenBank/DDBJ whole genome shotgun (WGS) entry which is preliminary data.</text>
</comment>
<reference evidence="16 17" key="1">
    <citation type="submission" date="2023-04" db="EMBL/GenBank/DDBJ databases">
        <title>Clostridium tannerae sp. nov., isolated from the fecal material of an alpaca.</title>
        <authorList>
            <person name="Miller S."/>
            <person name="Hendry M."/>
            <person name="King J."/>
            <person name="Sankaranarayanan K."/>
            <person name="Lawson P.A."/>
        </authorList>
    </citation>
    <scope>NUCLEOTIDE SEQUENCE [LARGE SCALE GENOMIC DNA]</scope>
    <source>
        <strain evidence="16 17">A1-XYC3</strain>
    </source>
</reference>
<evidence type="ECO:0000256" key="11">
    <source>
        <dbReference type="ARBA" id="ARBA00023049"/>
    </source>
</evidence>
<feature type="transmembrane region" description="Helical" evidence="13">
    <location>
        <begin position="6"/>
        <end position="27"/>
    </location>
</feature>
<keyword evidence="13" id="KW-1003">Cell membrane</keyword>
<comment type="similarity">
    <text evidence="13">In the central section; belongs to the AAA ATPase family.</text>
</comment>
<dbReference type="PROSITE" id="PS00674">
    <property type="entry name" value="AAA"/>
    <property type="match status" value="1"/>
</dbReference>
<evidence type="ECO:0000256" key="10">
    <source>
        <dbReference type="ARBA" id="ARBA00022989"/>
    </source>
</evidence>
<dbReference type="InterPro" id="IPR003960">
    <property type="entry name" value="ATPase_AAA_CS"/>
</dbReference>
<feature type="binding site" evidence="13">
    <location>
        <position position="434"/>
    </location>
    <ligand>
        <name>Zn(2+)</name>
        <dbReference type="ChEBI" id="CHEBI:29105"/>
        <note>catalytic</note>
    </ligand>
</feature>
<evidence type="ECO:0000256" key="12">
    <source>
        <dbReference type="ARBA" id="ARBA00023136"/>
    </source>
</evidence>
<keyword evidence="3 13" id="KW-0645">Protease</keyword>
<evidence type="ECO:0000256" key="6">
    <source>
        <dbReference type="ARBA" id="ARBA00022741"/>
    </source>
</evidence>
<evidence type="ECO:0000256" key="9">
    <source>
        <dbReference type="ARBA" id="ARBA00022840"/>
    </source>
</evidence>
<feature type="binding site" evidence="13">
    <location>
        <position position="430"/>
    </location>
    <ligand>
        <name>Zn(2+)</name>
        <dbReference type="ChEBI" id="CHEBI:29105"/>
        <note>catalytic</note>
    </ligand>
</feature>
<dbReference type="EC" id="3.4.24.-" evidence="13"/>
<name>A0ABU4JQZ6_9CLOT</name>
<dbReference type="InterPro" id="IPR003593">
    <property type="entry name" value="AAA+_ATPase"/>
</dbReference>
<dbReference type="InterPro" id="IPR000642">
    <property type="entry name" value="Peptidase_M41"/>
</dbReference>
<feature type="binding site" evidence="13">
    <location>
        <position position="507"/>
    </location>
    <ligand>
        <name>Zn(2+)</name>
        <dbReference type="ChEBI" id="CHEBI:29105"/>
        <note>catalytic</note>
    </ligand>
</feature>
<keyword evidence="8 13" id="KW-0862">Zinc</keyword>
<keyword evidence="10 13" id="KW-1133">Transmembrane helix</keyword>
<evidence type="ECO:0000256" key="3">
    <source>
        <dbReference type="ARBA" id="ARBA00022670"/>
    </source>
</evidence>
<comment type="similarity">
    <text evidence="2 13">In the C-terminal section; belongs to the peptidase M41 family.</text>
</comment>
<keyword evidence="6 13" id="KW-0547">Nucleotide-binding</keyword>
<dbReference type="RefSeq" id="WP_318797014.1">
    <property type="nucleotide sequence ID" value="NZ_JARUJP010000004.1"/>
</dbReference>
<dbReference type="SUPFAM" id="SSF140990">
    <property type="entry name" value="FtsH protease domain-like"/>
    <property type="match status" value="1"/>
</dbReference>
<dbReference type="SMART" id="SM00382">
    <property type="entry name" value="AAA"/>
    <property type="match status" value="1"/>
</dbReference>
<evidence type="ECO:0000256" key="1">
    <source>
        <dbReference type="ARBA" id="ARBA00004370"/>
    </source>
</evidence>
<dbReference type="InterPro" id="IPR041569">
    <property type="entry name" value="AAA_lid_3"/>
</dbReference>
<evidence type="ECO:0000313" key="17">
    <source>
        <dbReference type="Proteomes" id="UP001281656"/>
    </source>
</evidence>
<feature type="domain" description="AAA+ ATPase" evidence="15">
    <location>
        <begin position="202"/>
        <end position="338"/>
    </location>
</feature>
<evidence type="ECO:0000313" key="16">
    <source>
        <dbReference type="EMBL" id="MDW8800521.1"/>
    </source>
</evidence>
<dbReference type="InterPro" id="IPR027417">
    <property type="entry name" value="P-loop_NTPase"/>
</dbReference>
<keyword evidence="9 13" id="KW-0067">ATP-binding</keyword>
<gene>
    <name evidence="13" type="primary">ftsH</name>
    <name evidence="16" type="ORF">P8V03_05055</name>
</gene>
<comment type="subcellular location">
    <subcellularLocation>
        <location evidence="13">Cell membrane</location>
        <topology evidence="13">Multi-pass membrane protein</topology>
        <orientation evidence="13">Cytoplasmic side</orientation>
    </subcellularLocation>
    <subcellularLocation>
        <location evidence="1">Membrane</location>
    </subcellularLocation>
</comment>
<dbReference type="PANTHER" id="PTHR23076">
    <property type="entry name" value="METALLOPROTEASE M41 FTSH"/>
    <property type="match status" value="1"/>
</dbReference>